<protein>
    <recommendedName>
        <fullName evidence="5">Hydroxyquinol 1,2-dioxygenase</fullName>
    </recommendedName>
</protein>
<evidence type="ECO:0000256" key="2">
    <source>
        <dbReference type="SAM" id="SignalP"/>
    </source>
</evidence>
<organism evidence="3 4">
    <name type="scientific">Jiella pelagia</name>
    <dbReference type="NCBI Taxonomy" id="2986949"/>
    <lineage>
        <taxon>Bacteria</taxon>
        <taxon>Pseudomonadati</taxon>
        <taxon>Pseudomonadota</taxon>
        <taxon>Alphaproteobacteria</taxon>
        <taxon>Hyphomicrobiales</taxon>
        <taxon>Aurantimonadaceae</taxon>
        <taxon>Jiella</taxon>
    </lineage>
</organism>
<keyword evidence="2" id="KW-0732">Signal</keyword>
<accession>A0ABY7BV17</accession>
<reference evidence="3" key="1">
    <citation type="submission" date="2022-12" db="EMBL/GenBank/DDBJ databases">
        <title>Jiella pelagia sp. nov., isolated from phosphonate enriched culture of Northwest Pacific surface seawater.</title>
        <authorList>
            <person name="Shin D.Y."/>
            <person name="Hwang C.Y."/>
        </authorList>
    </citation>
    <scope>NUCLEOTIDE SEQUENCE</scope>
    <source>
        <strain evidence="3">HL-NP1</strain>
    </source>
</reference>
<keyword evidence="4" id="KW-1185">Reference proteome</keyword>
<feature type="chain" id="PRO_5047076692" description="Hydroxyquinol 1,2-dioxygenase" evidence="2">
    <location>
        <begin position="26"/>
        <end position="127"/>
    </location>
</feature>
<evidence type="ECO:0008006" key="5">
    <source>
        <dbReference type="Google" id="ProtNLM"/>
    </source>
</evidence>
<feature type="signal peptide" evidence="2">
    <location>
        <begin position="1"/>
        <end position="25"/>
    </location>
</feature>
<feature type="compositionally biased region" description="Basic and acidic residues" evidence="1">
    <location>
        <begin position="74"/>
        <end position="92"/>
    </location>
</feature>
<evidence type="ECO:0000313" key="3">
    <source>
        <dbReference type="EMBL" id="WAP67458.1"/>
    </source>
</evidence>
<proteinExistence type="predicted"/>
<evidence type="ECO:0000313" key="4">
    <source>
        <dbReference type="Proteomes" id="UP001164020"/>
    </source>
</evidence>
<dbReference type="EMBL" id="CP114029">
    <property type="protein sequence ID" value="WAP67458.1"/>
    <property type="molecule type" value="Genomic_DNA"/>
</dbReference>
<sequence length="127" mass="13442">MKMRMNIIASSVLAAAVTFGAAASAQTVPGSDYFRTQANQAERDAVAAGGVYGGSANGATAYGFSADQRVPGSDYERTRANQRARTEVRTQDYRGSAASVGGVSQTRVPGSDYDRTIRNQQIRDGVR</sequence>
<evidence type="ECO:0000256" key="1">
    <source>
        <dbReference type="SAM" id="MobiDB-lite"/>
    </source>
</evidence>
<name>A0ABY7BV17_9HYPH</name>
<feature type="region of interest" description="Disordered" evidence="1">
    <location>
        <begin position="70"/>
        <end position="115"/>
    </location>
</feature>
<dbReference type="Proteomes" id="UP001164020">
    <property type="component" value="Chromosome"/>
</dbReference>
<gene>
    <name evidence="3" type="ORF">OH818_18285</name>
</gene>